<dbReference type="SMART" id="SM00332">
    <property type="entry name" value="PP2Cc"/>
    <property type="match status" value="1"/>
</dbReference>
<keyword evidence="3" id="KW-1185">Reference proteome</keyword>
<comment type="caution">
    <text evidence="2">The sequence shown here is derived from an EMBL/GenBank/DDBJ whole genome shotgun (WGS) entry which is preliminary data.</text>
</comment>
<gene>
    <name evidence="2" type="ORF">NLJ89_g1739</name>
</gene>
<dbReference type="InterPro" id="IPR001932">
    <property type="entry name" value="PPM-type_phosphatase-like_dom"/>
</dbReference>
<dbReference type="Gene3D" id="3.60.40.10">
    <property type="entry name" value="PPM-type phosphatase domain"/>
    <property type="match status" value="1"/>
</dbReference>
<dbReference type="Pfam" id="PF00481">
    <property type="entry name" value="PP2C"/>
    <property type="match status" value="1"/>
</dbReference>
<sequence length="529" mass="58826">MWLFLLDRAVSMLQRAFRASLNPIFHHLNPPVIGGYGPGIRRRFAQASTRPKWTLKGSNLDLVALGIALGICIPFLVRRKEDKSVKDVSQKLLTGLLALGWTPEQVDEAVIPLLQISQYVPFADLESALEVLPDTLPTTLRSVLRMDSLYLSSAGPPSLFFNNVEVTLPTSGSKLHGCGIFGGQKGPAMAKLLQDQLMTRIVAAIDGLYAPSARKRAHAVPTPTPEMIKKSLTDAFIQHDNRVLYRAVQMAERIKKNKVSRRDAKALVDPLSSAMALITLYDDQHRTLYVARIGGGGRAVLGRRVADPTRDKYEAHTISREEAGNDDIQRTTRIFGDSARKWTTAVLQNIHEKYLGPPPIDDQRPRPTAEPLVSHFSAIQRGDFVVVGSEGLWGSLDSEQVIGLVGKWLEERGVRELTRSSDGTVREVFVSPAGTKDPKDLQESTFSPDELPVVYPKGYEDTTRRYTSWKTQKRFLSLPKDENVASHIVRNALGGADRDLAEALYQIRGERGKELRWVIRAWVRASLIS</sequence>
<evidence type="ECO:0000313" key="3">
    <source>
        <dbReference type="Proteomes" id="UP001148786"/>
    </source>
</evidence>
<dbReference type="AlphaFoldDB" id="A0A9W8TEQ4"/>
<dbReference type="InterPro" id="IPR036457">
    <property type="entry name" value="PPM-type-like_dom_sf"/>
</dbReference>
<organism evidence="2 3">
    <name type="scientific">Agrocybe chaxingu</name>
    <dbReference type="NCBI Taxonomy" id="84603"/>
    <lineage>
        <taxon>Eukaryota</taxon>
        <taxon>Fungi</taxon>
        <taxon>Dikarya</taxon>
        <taxon>Basidiomycota</taxon>
        <taxon>Agaricomycotina</taxon>
        <taxon>Agaricomycetes</taxon>
        <taxon>Agaricomycetidae</taxon>
        <taxon>Agaricales</taxon>
        <taxon>Agaricineae</taxon>
        <taxon>Strophariaceae</taxon>
        <taxon>Agrocybe</taxon>
    </lineage>
</organism>
<evidence type="ECO:0000259" key="1">
    <source>
        <dbReference type="SMART" id="SM00332"/>
    </source>
</evidence>
<reference evidence="2" key="1">
    <citation type="submission" date="2022-07" db="EMBL/GenBank/DDBJ databases">
        <title>Genome Sequence of Agrocybe chaxingu.</title>
        <authorList>
            <person name="Buettner E."/>
        </authorList>
    </citation>
    <scope>NUCLEOTIDE SEQUENCE</scope>
    <source>
        <strain evidence="2">MP-N11</strain>
    </source>
</reference>
<protein>
    <recommendedName>
        <fullName evidence="1">PPM-type phosphatase domain-containing protein</fullName>
    </recommendedName>
</protein>
<accession>A0A9W8TEQ4</accession>
<proteinExistence type="predicted"/>
<dbReference type="SUPFAM" id="SSF81606">
    <property type="entry name" value="PP2C-like"/>
    <property type="match status" value="1"/>
</dbReference>
<feature type="domain" description="PPM-type phosphatase" evidence="1">
    <location>
        <begin position="137"/>
        <end position="428"/>
    </location>
</feature>
<evidence type="ECO:0000313" key="2">
    <source>
        <dbReference type="EMBL" id="KAJ3515472.1"/>
    </source>
</evidence>
<dbReference type="OrthoDB" id="420076at2759"/>
<name>A0A9W8TEQ4_9AGAR</name>
<dbReference type="Proteomes" id="UP001148786">
    <property type="component" value="Unassembled WGS sequence"/>
</dbReference>
<dbReference type="EMBL" id="JANKHO010000095">
    <property type="protein sequence ID" value="KAJ3515472.1"/>
    <property type="molecule type" value="Genomic_DNA"/>
</dbReference>